<organism evidence="2 3">
    <name type="scientific">Pocillopora damicornis</name>
    <name type="common">Cauliflower coral</name>
    <name type="synonym">Millepora damicornis</name>
    <dbReference type="NCBI Taxonomy" id="46731"/>
    <lineage>
        <taxon>Eukaryota</taxon>
        <taxon>Metazoa</taxon>
        <taxon>Cnidaria</taxon>
        <taxon>Anthozoa</taxon>
        <taxon>Hexacorallia</taxon>
        <taxon>Scleractinia</taxon>
        <taxon>Astrocoeniina</taxon>
        <taxon>Pocilloporidae</taxon>
        <taxon>Pocillopora</taxon>
    </lineage>
</organism>
<accession>A0A3M6TJS1</accession>
<evidence type="ECO:0000256" key="1">
    <source>
        <dbReference type="SAM" id="Phobius"/>
    </source>
</evidence>
<reference evidence="2 3" key="1">
    <citation type="journal article" date="2018" name="Sci. Rep.">
        <title>Comparative analysis of the Pocillopora damicornis genome highlights role of immune system in coral evolution.</title>
        <authorList>
            <person name="Cunning R."/>
            <person name="Bay R.A."/>
            <person name="Gillette P."/>
            <person name="Baker A.C."/>
            <person name="Traylor-Knowles N."/>
        </authorList>
    </citation>
    <scope>NUCLEOTIDE SEQUENCE [LARGE SCALE GENOMIC DNA]</scope>
    <source>
        <strain evidence="2">RSMAS</strain>
        <tissue evidence="2">Whole animal</tissue>
    </source>
</reference>
<dbReference type="EMBL" id="RCHS01003477">
    <property type="protein sequence ID" value="RMX41581.1"/>
    <property type="molecule type" value="Genomic_DNA"/>
</dbReference>
<evidence type="ECO:0000313" key="3">
    <source>
        <dbReference type="Proteomes" id="UP000275408"/>
    </source>
</evidence>
<name>A0A3M6TJS1_POCDA</name>
<dbReference type="AlphaFoldDB" id="A0A3M6TJS1"/>
<gene>
    <name evidence="2" type="ORF">pdam_00008659</name>
</gene>
<feature type="transmembrane region" description="Helical" evidence="1">
    <location>
        <begin position="73"/>
        <end position="94"/>
    </location>
</feature>
<evidence type="ECO:0000313" key="2">
    <source>
        <dbReference type="EMBL" id="RMX41581.1"/>
    </source>
</evidence>
<feature type="transmembrane region" description="Helical" evidence="1">
    <location>
        <begin position="147"/>
        <end position="169"/>
    </location>
</feature>
<feature type="transmembrane region" description="Helical" evidence="1">
    <location>
        <begin position="34"/>
        <end position="53"/>
    </location>
</feature>
<dbReference type="OrthoDB" id="5967684at2759"/>
<protein>
    <submittedName>
        <fullName evidence="2">Uncharacterized protein</fullName>
    </submittedName>
</protein>
<comment type="caution">
    <text evidence="2">The sequence shown here is derived from an EMBL/GenBank/DDBJ whole genome shotgun (WGS) entry which is preliminary data.</text>
</comment>
<feature type="transmembrane region" description="Helical" evidence="1">
    <location>
        <begin position="106"/>
        <end position="127"/>
    </location>
</feature>
<keyword evidence="1" id="KW-0472">Membrane</keyword>
<keyword evidence="3" id="KW-1185">Reference proteome</keyword>
<proteinExistence type="predicted"/>
<keyword evidence="1" id="KW-1133">Transmembrane helix</keyword>
<keyword evidence="1" id="KW-0812">Transmembrane</keyword>
<sequence length="191" mass="21539">MFMTCDSDAAVFILNVSLTSTFCLRRECKSLKPAVVLLLAVSDWCAVVVRSFYRLSRDKDLWFVTSCICEQPQVLLQTGIFVLNVVVLILNNDLTETGHFIKRSSYVHLLLFNSASIILANSITRVITQAIGDVEGALESSYVFGTFLLGVYRTVFLFLDSLYFTYVIIGDKSNICMHKLRLEEKTVITII</sequence>
<dbReference type="Proteomes" id="UP000275408">
    <property type="component" value="Unassembled WGS sequence"/>
</dbReference>